<feature type="active site" description="Proton donor/acceptor" evidence="2">
    <location>
        <position position="83"/>
    </location>
</feature>
<feature type="binding site" evidence="3">
    <location>
        <begin position="9"/>
        <end position="16"/>
    </location>
    <ligand>
        <name>substrate</name>
    </ligand>
</feature>
<dbReference type="InterPro" id="IPR051695">
    <property type="entry name" value="Phosphoglycerate_Mutase"/>
</dbReference>
<reference evidence="5 6" key="1">
    <citation type="submission" date="2017-10" db="EMBL/GenBank/DDBJ databases">
        <title>Nyctiphanis sp. nov., isolated from the stomach of the euphausiid Nyctiphanes simplex (Hansen, 1911) in the Gulf of California.</title>
        <authorList>
            <person name="Gomez-Gil B."/>
            <person name="Aguilar-Mendez M."/>
            <person name="Lopez-Cortes A."/>
            <person name="Gomez-Gutierrez J."/>
            <person name="Roque A."/>
            <person name="Lang E."/>
            <person name="Gonzalez-Castillo A."/>
        </authorList>
    </citation>
    <scope>NUCLEOTIDE SEQUENCE [LARGE SCALE GENOMIC DNA]</scope>
    <source>
        <strain evidence="5 6">CAIM 600</strain>
    </source>
</reference>
<dbReference type="SUPFAM" id="SSF53254">
    <property type="entry name" value="Phosphoglycerate mutase-like"/>
    <property type="match status" value="1"/>
</dbReference>
<dbReference type="InterPro" id="IPR001345">
    <property type="entry name" value="PG/BPGM_mutase_AS"/>
</dbReference>
<accession>A0A4Q0YPA0</accession>
<evidence type="ECO:0000313" key="6">
    <source>
        <dbReference type="Proteomes" id="UP000290287"/>
    </source>
</evidence>
<comment type="caution">
    <text evidence="5">The sequence shown here is derived from an EMBL/GenBank/DDBJ whole genome shotgun (WGS) entry which is preliminary data.</text>
</comment>
<dbReference type="Pfam" id="PF00300">
    <property type="entry name" value="His_Phos_1"/>
    <property type="match status" value="1"/>
</dbReference>
<keyword evidence="6" id="KW-1185">Reference proteome</keyword>
<dbReference type="PANTHER" id="PTHR46517">
    <property type="entry name" value="FRUCTOSE-2,6-BISPHOSPHATASE TIGAR"/>
    <property type="match status" value="1"/>
</dbReference>
<feature type="binding site" evidence="3">
    <location>
        <position position="59"/>
    </location>
    <ligand>
        <name>substrate</name>
    </ligand>
</feature>
<dbReference type="GO" id="GO:0004331">
    <property type="term" value="F:fructose-2,6-bisphosphate 2-phosphatase activity"/>
    <property type="evidence" value="ECO:0007669"/>
    <property type="project" value="TreeGrafter"/>
</dbReference>
<proteinExistence type="predicted"/>
<dbReference type="CDD" id="cd07067">
    <property type="entry name" value="HP_PGM_like"/>
    <property type="match status" value="1"/>
</dbReference>
<keyword evidence="1" id="KW-0378">Hydrolase</keyword>
<keyword evidence="4" id="KW-0812">Transmembrane</keyword>
<dbReference type="AlphaFoldDB" id="A0A4Q0YPA0"/>
<organism evidence="5 6">
    <name type="scientific">Veronia nyctiphanis</name>
    <dbReference type="NCBI Taxonomy" id="1278244"/>
    <lineage>
        <taxon>Bacteria</taxon>
        <taxon>Pseudomonadati</taxon>
        <taxon>Pseudomonadota</taxon>
        <taxon>Gammaproteobacteria</taxon>
        <taxon>Vibrionales</taxon>
        <taxon>Vibrionaceae</taxon>
        <taxon>Veronia</taxon>
    </lineage>
</organism>
<protein>
    <submittedName>
        <fullName evidence="5">Histidine phosphatase family protein</fullName>
    </submittedName>
</protein>
<dbReference type="RefSeq" id="WP_129122818.1">
    <property type="nucleotide sequence ID" value="NZ_PEIB01000016.1"/>
</dbReference>
<feature type="transmembrane region" description="Helical" evidence="4">
    <location>
        <begin position="179"/>
        <end position="202"/>
    </location>
</feature>
<evidence type="ECO:0000256" key="1">
    <source>
        <dbReference type="ARBA" id="ARBA00022801"/>
    </source>
</evidence>
<feature type="active site" description="Tele-phosphohistidine intermediate" evidence="2">
    <location>
        <position position="10"/>
    </location>
</feature>
<dbReference type="InterPro" id="IPR029033">
    <property type="entry name" value="His_PPase_superfam"/>
</dbReference>
<evidence type="ECO:0000256" key="3">
    <source>
        <dbReference type="PIRSR" id="PIRSR613078-2"/>
    </source>
</evidence>
<dbReference type="PANTHER" id="PTHR46517:SF1">
    <property type="entry name" value="FRUCTOSE-2,6-BISPHOSPHATASE TIGAR"/>
    <property type="match status" value="1"/>
</dbReference>
<dbReference type="SMART" id="SM00855">
    <property type="entry name" value="PGAM"/>
    <property type="match status" value="1"/>
</dbReference>
<gene>
    <name evidence="5" type="ORF">CS022_14165</name>
</gene>
<dbReference type="Proteomes" id="UP000290287">
    <property type="component" value="Unassembled WGS sequence"/>
</dbReference>
<keyword evidence="4" id="KW-1133">Transmembrane helix</keyword>
<evidence type="ECO:0000313" key="5">
    <source>
        <dbReference type="EMBL" id="RXJ72772.1"/>
    </source>
</evidence>
<keyword evidence="4" id="KW-0472">Membrane</keyword>
<sequence length="241" mass="27556">MPTKLHIFRHGETEFNLQKRIQGHANSPLTSKGRNQAADARTKIKNVTFDAAYSSDSGRAHDTACILLEDRQLSICTKTSLREIHFGDWEEKLLTELQQQNPDMYERLWNQPDQFINTTGETFAELRDRARKALAELASNHPDQNVLIVSHAGFIKTVMNHFDGRPLSESWEALMPKTFATALCLSVITVIFLSKFFVIHLGKLIPPKGYSRKTTTRIFSMRCFFVFKTPAEFSPNPHLNF</sequence>
<dbReference type="InterPro" id="IPR013078">
    <property type="entry name" value="His_Pase_superF_clade-1"/>
</dbReference>
<dbReference type="OrthoDB" id="9781415at2"/>
<dbReference type="GO" id="GO:0043456">
    <property type="term" value="P:regulation of pentose-phosphate shunt"/>
    <property type="evidence" value="ECO:0007669"/>
    <property type="project" value="TreeGrafter"/>
</dbReference>
<dbReference type="PROSITE" id="PS00175">
    <property type="entry name" value="PG_MUTASE"/>
    <property type="match status" value="1"/>
</dbReference>
<name>A0A4Q0YPA0_9GAMM</name>
<dbReference type="Gene3D" id="3.40.50.1240">
    <property type="entry name" value="Phosphoglycerate mutase-like"/>
    <property type="match status" value="1"/>
</dbReference>
<dbReference type="GO" id="GO:0045820">
    <property type="term" value="P:negative regulation of glycolytic process"/>
    <property type="evidence" value="ECO:0007669"/>
    <property type="project" value="TreeGrafter"/>
</dbReference>
<dbReference type="GO" id="GO:0005829">
    <property type="term" value="C:cytosol"/>
    <property type="evidence" value="ECO:0007669"/>
    <property type="project" value="TreeGrafter"/>
</dbReference>
<evidence type="ECO:0000256" key="2">
    <source>
        <dbReference type="PIRSR" id="PIRSR613078-1"/>
    </source>
</evidence>
<dbReference type="EMBL" id="PEIB01000016">
    <property type="protein sequence ID" value="RXJ72772.1"/>
    <property type="molecule type" value="Genomic_DNA"/>
</dbReference>
<evidence type="ECO:0000256" key="4">
    <source>
        <dbReference type="SAM" id="Phobius"/>
    </source>
</evidence>